<evidence type="ECO:0000256" key="1">
    <source>
        <dbReference type="ARBA" id="ARBA00004141"/>
    </source>
</evidence>
<dbReference type="OMA" id="RERYEVM"/>
<keyword evidence="3 6" id="KW-0812">Transmembrane</keyword>
<protein>
    <recommendedName>
        <fullName evidence="6">Anoctamin</fullName>
    </recommendedName>
</protein>
<comment type="caution">
    <text evidence="6">Lacks conserved residue(s) required for the propagation of feature annotation.</text>
</comment>
<evidence type="ECO:0000259" key="7">
    <source>
        <dbReference type="Pfam" id="PF04547"/>
    </source>
</evidence>
<dbReference type="AlphaFoldDB" id="A0A915IZ74"/>
<evidence type="ECO:0000313" key="8">
    <source>
        <dbReference type="Proteomes" id="UP000887565"/>
    </source>
</evidence>
<feature type="transmembrane region" description="Helical" evidence="6">
    <location>
        <begin position="6"/>
        <end position="25"/>
    </location>
</feature>
<dbReference type="PANTHER" id="PTHR12308:SF73">
    <property type="entry name" value="ANOCTAMIN"/>
    <property type="match status" value="1"/>
</dbReference>
<organism evidence="8 9">
    <name type="scientific">Romanomermis culicivorax</name>
    <name type="common">Nematode worm</name>
    <dbReference type="NCBI Taxonomy" id="13658"/>
    <lineage>
        <taxon>Eukaryota</taxon>
        <taxon>Metazoa</taxon>
        <taxon>Ecdysozoa</taxon>
        <taxon>Nematoda</taxon>
        <taxon>Enoplea</taxon>
        <taxon>Dorylaimia</taxon>
        <taxon>Mermithida</taxon>
        <taxon>Mermithoidea</taxon>
        <taxon>Mermithidae</taxon>
        <taxon>Romanomermis</taxon>
    </lineage>
</organism>
<accession>A0A915IZ74</accession>
<evidence type="ECO:0000313" key="9">
    <source>
        <dbReference type="WBParaSite" id="nRc.2.0.1.t19506-RA"/>
    </source>
</evidence>
<comment type="subcellular location">
    <subcellularLocation>
        <location evidence="1 6">Membrane</location>
        <topology evidence="1 6">Multi-pass membrane protein</topology>
    </subcellularLocation>
</comment>
<dbReference type="InterPro" id="IPR049452">
    <property type="entry name" value="Anoctamin_TM"/>
</dbReference>
<reference evidence="9" key="1">
    <citation type="submission" date="2022-11" db="UniProtKB">
        <authorList>
            <consortium name="WormBaseParasite"/>
        </authorList>
    </citation>
    <scope>IDENTIFICATION</scope>
</reference>
<dbReference type="GO" id="GO:0005254">
    <property type="term" value="F:chloride channel activity"/>
    <property type="evidence" value="ECO:0007669"/>
    <property type="project" value="TreeGrafter"/>
</dbReference>
<evidence type="ECO:0000256" key="5">
    <source>
        <dbReference type="ARBA" id="ARBA00023136"/>
    </source>
</evidence>
<evidence type="ECO:0000256" key="6">
    <source>
        <dbReference type="RuleBase" id="RU280814"/>
    </source>
</evidence>
<proteinExistence type="inferred from homology"/>
<comment type="similarity">
    <text evidence="2 6">Belongs to the anoctamin family.</text>
</comment>
<dbReference type="Proteomes" id="UP000887565">
    <property type="component" value="Unplaced"/>
</dbReference>
<feature type="transmembrane region" description="Helical" evidence="6">
    <location>
        <begin position="87"/>
        <end position="108"/>
    </location>
</feature>
<dbReference type="PANTHER" id="PTHR12308">
    <property type="entry name" value="ANOCTAMIN"/>
    <property type="match status" value="1"/>
</dbReference>
<dbReference type="InterPro" id="IPR007632">
    <property type="entry name" value="Anoctamin"/>
</dbReference>
<keyword evidence="4 6" id="KW-1133">Transmembrane helix</keyword>
<keyword evidence="8" id="KW-1185">Reference proteome</keyword>
<dbReference type="WBParaSite" id="nRc.2.0.1.t19506-RA">
    <property type="protein sequence ID" value="nRc.2.0.1.t19506-RA"/>
    <property type="gene ID" value="nRc.2.0.1.g19506"/>
</dbReference>
<feature type="transmembrane region" description="Helical" evidence="6">
    <location>
        <begin position="46"/>
        <end position="67"/>
    </location>
</feature>
<evidence type="ECO:0000256" key="3">
    <source>
        <dbReference type="ARBA" id="ARBA00022692"/>
    </source>
</evidence>
<evidence type="ECO:0000256" key="4">
    <source>
        <dbReference type="ARBA" id="ARBA00022989"/>
    </source>
</evidence>
<keyword evidence="5 6" id="KW-0472">Membrane</keyword>
<dbReference type="Pfam" id="PF04547">
    <property type="entry name" value="Anoctamin"/>
    <property type="match status" value="1"/>
</dbReference>
<name>A0A915IZ74_ROMCU</name>
<evidence type="ECO:0000256" key="2">
    <source>
        <dbReference type="ARBA" id="ARBA00009671"/>
    </source>
</evidence>
<sequence>MFAASFPLAPMIALLISLFDVRFEVKRLLWILRRPVAFIASDIGMWFPIMRFVCFCGVISNGFIVAFTSSFCEDFFETDDVPTTQRLLVFITFEHVVFGLMYLFHICIPSTPANIRLAQRRERYEVMRILERNKYLNRKDLYDSSLCLSSDEDLKNTPSTAKKSNCQQSESLGVIRTPVFLLTDVAENS</sequence>
<dbReference type="GO" id="GO:0005886">
    <property type="term" value="C:plasma membrane"/>
    <property type="evidence" value="ECO:0007669"/>
    <property type="project" value="TreeGrafter"/>
</dbReference>
<feature type="domain" description="Anoctamin transmembrane" evidence="7">
    <location>
        <begin position="1"/>
        <end position="122"/>
    </location>
</feature>